<dbReference type="EMBL" id="LHUR01000016">
    <property type="protein sequence ID" value="KOA20324.1"/>
    <property type="molecule type" value="Genomic_DNA"/>
</dbReference>
<gene>
    <name evidence="1" type="ORF">CLHOM_12360</name>
</gene>
<organism evidence="1 2">
    <name type="scientific">Clostridium homopropionicum DSM 5847</name>
    <dbReference type="NCBI Taxonomy" id="1121318"/>
    <lineage>
        <taxon>Bacteria</taxon>
        <taxon>Bacillati</taxon>
        <taxon>Bacillota</taxon>
        <taxon>Clostridia</taxon>
        <taxon>Eubacteriales</taxon>
        <taxon>Clostridiaceae</taxon>
        <taxon>Clostridium</taxon>
    </lineage>
</organism>
<dbReference type="PATRIC" id="fig|1121318.3.peg.1248"/>
<evidence type="ECO:0000313" key="2">
    <source>
        <dbReference type="Proteomes" id="UP000037043"/>
    </source>
</evidence>
<dbReference type="Proteomes" id="UP000037043">
    <property type="component" value="Unassembled WGS sequence"/>
</dbReference>
<comment type="caution">
    <text evidence="1">The sequence shown here is derived from an EMBL/GenBank/DDBJ whole genome shotgun (WGS) entry which is preliminary data.</text>
</comment>
<reference evidence="2" key="1">
    <citation type="submission" date="2015-08" db="EMBL/GenBank/DDBJ databases">
        <title>Genome sequence of the strict anaerobe Clostridium homopropionicum LuHBu1 (DSM 5847T).</title>
        <authorList>
            <person name="Poehlein A."/>
            <person name="Beck M."/>
            <person name="Schiel-Bengelsdorf B."/>
            <person name="Bengelsdorf F.R."/>
            <person name="Daniel R."/>
            <person name="Duerre P."/>
        </authorList>
    </citation>
    <scope>NUCLEOTIDE SEQUENCE [LARGE SCALE GENOMIC DNA]</scope>
    <source>
        <strain evidence="2">DSM 5847</strain>
    </source>
</reference>
<name>A0A0L6ZBG8_9CLOT</name>
<dbReference type="STRING" id="36844.SAMN04488501_1259"/>
<sequence>MGFFDVAKNVGKFVINDAIERAQNNQEEFERAYDIGTRATDEQLVKYFKTSSSFQKAAYARVLEERGYLEKNSEGQYQRTGKTLNK</sequence>
<proteinExistence type="predicted"/>
<evidence type="ECO:0000313" key="1">
    <source>
        <dbReference type="EMBL" id="KOA20324.1"/>
    </source>
</evidence>
<dbReference type="AlphaFoldDB" id="A0A0L6ZBG8"/>
<keyword evidence="2" id="KW-1185">Reference proteome</keyword>
<protein>
    <submittedName>
        <fullName evidence="1">Uncharacterized protein</fullName>
    </submittedName>
</protein>
<accession>A0A0L6ZBG8</accession>